<organism evidence="1 2">
    <name type="scientific">Pseudobacteroides cellulosolvens ATCC 35603 = DSM 2933</name>
    <dbReference type="NCBI Taxonomy" id="398512"/>
    <lineage>
        <taxon>Bacteria</taxon>
        <taxon>Bacillati</taxon>
        <taxon>Bacillota</taxon>
        <taxon>Clostridia</taxon>
        <taxon>Eubacteriales</taxon>
        <taxon>Oscillospiraceae</taxon>
        <taxon>Pseudobacteroides</taxon>
    </lineage>
</organism>
<reference evidence="2" key="1">
    <citation type="submission" date="2015-07" db="EMBL/GenBank/DDBJ databases">
        <title>Near-Complete Genome Sequence of the Cellulolytic Bacterium Bacteroides (Pseudobacteroides) cellulosolvens ATCC 35603.</title>
        <authorList>
            <person name="Dassa B."/>
            <person name="Utturkar S.M."/>
            <person name="Klingeman D.M."/>
            <person name="Hurt R.A."/>
            <person name="Keller M."/>
            <person name="Xu J."/>
            <person name="Reddy Y.H.K."/>
            <person name="Borovok I."/>
            <person name="Grinberg I.R."/>
            <person name="Lamed R."/>
            <person name="Zhivin O."/>
            <person name="Bayer E.A."/>
            <person name="Brown S.D."/>
        </authorList>
    </citation>
    <scope>NUCLEOTIDE SEQUENCE [LARGE SCALE GENOMIC DNA]</scope>
    <source>
        <strain evidence="2">DSM 2933</strain>
    </source>
</reference>
<dbReference type="RefSeq" id="WP_036935711.1">
    <property type="nucleotide sequence ID" value="NZ_JQKC01000001.1"/>
</dbReference>
<accession>A0A0L6JUM8</accession>
<comment type="caution">
    <text evidence="1">The sequence shown here is derived from an EMBL/GenBank/DDBJ whole genome shotgun (WGS) entry which is preliminary data.</text>
</comment>
<evidence type="ECO:0000313" key="1">
    <source>
        <dbReference type="EMBL" id="KNY29350.1"/>
    </source>
</evidence>
<dbReference type="STRING" id="398512.Bccel_4624"/>
<dbReference type="Pfam" id="PF19848">
    <property type="entry name" value="DUF6323"/>
    <property type="match status" value="1"/>
</dbReference>
<dbReference type="PATRIC" id="fig|398512.5.peg.4845"/>
<dbReference type="OrthoDB" id="1707441at2"/>
<keyword evidence="2" id="KW-1185">Reference proteome</keyword>
<gene>
    <name evidence="1" type="ORF">Bccel_4624</name>
</gene>
<sequence>MDKKFLISPILDLSQSAVDEIIKCNETTSRYGLVLSPDEAKELVETRNETLKGYGRIELGGGIINKLIEAFCDSPYIIQKDYSSILHELIETFYYYKNETLDQLSDDELIDLMKDNFNNRCHGSLELLQNRDLDKIARNIRYGEDDFDDLDEADGADEYFFGEDYE</sequence>
<dbReference type="EMBL" id="LGTC01000001">
    <property type="protein sequence ID" value="KNY29350.1"/>
    <property type="molecule type" value="Genomic_DNA"/>
</dbReference>
<dbReference type="AlphaFoldDB" id="A0A0L6JUM8"/>
<dbReference type="Proteomes" id="UP000036923">
    <property type="component" value="Unassembled WGS sequence"/>
</dbReference>
<protein>
    <submittedName>
        <fullName evidence="1">Uncharacterized protein</fullName>
    </submittedName>
</protein>
<dbReference type="eggNOG" id="ENOG5031X2N">
    <property type="taxonomic scope" value="Bacteria"/>
</dbReference>
<dbReference type="InterPro" id="IPR046286">
    <property type="entry name" value="DUF6323"/>
</dbReference>
<evidence type="ECO:0000313" key="2">
    <source>
        <dbReference type="Proteomes" id="UP000036923"/>
    </source>
</evidence>
<name>A0A0L6JUM8_9FIRM</name>
<proteinExistence type="predicted"/>